<gene>
    <name evidence="1" type="ORF">Tci_851200</name>
</gene>
<name>A0A699QZF4_TANCI</name>
<dbReference type="EMBL" id="BKCJ011069477">
    <property type="protein sequence ID" value="GFC79230.1"/>
    <property type="molecule type" value="Genomic_DNA"/>
</dbReference>
<feature type="non-terminal residue" evidence="1">
    <location>
        <position position="1"/>
    </location>
</feature>
<evidence type="ECO:0000313" key="1">
    <source>
        <dbReference type="EMBL" id="GFC79230.1"/>
    </source>
</evidence>
<proteinExistence type="predicted"/>
<protein>
    <submittedName>
        <fullName evidence="1">Uncharacterized protein</fullName>
    </submittedName>
</protein>
<organism evidence="1">
    <name type="scientific">Tanacetum cinerariifolium</name>
    <name type="common">Dalmatian daisy</name>
    <name type="synonym">Chrysanthemum cinerariifolium</name>
    <dbReference type="NCBI Taxonomy" id="118510"/>
    <lineage>
        <taxon>Eukaryota</taxon>
        <taxon>Viridiplantae</taxon>
        <taxon>Streptophyta</taxon>
        <taxon>Embryophyta</taxon>
        <taxon>Tracheophyta</taxon>
        <taxon>Spermatophyta</taxon>
        <taxon>Magnoliopsida</taxon>
        <taxon>eudicotyledons</taxon>
        <taxon>Gunneridae</taxon>
        <taxon>Pentapetalae</taxon>
        <taxon>asterids</taxon>
        <taxon>campanulids</taxon>
        <taxon>Asterales</taxon>
        <taxon>Asteraceae</taxon>
        <taxon>Asteroideae</taxon>
        <taxon>Anthemideae</taxon>
        <taxon>Anthemidinae</taxon>
        <taxon>Tanacetum</taxon>
    </lineage>
</organism>
<sequence>VGEMRGKWWVRWRKAGVEGSGGKAAGGKTGYRVNSTSYLNVGEIKIFGDFTQLVPEVNGD</sequence>
<dbReference type="AlphaFoldDB" id="A0A699QZF4"/>
<accession>A0A699QZF4</accession>
<comment type="caution">
    <text evidence="1">The sequence shown here is derived from an EMBL/GenBank/DDBJ whole genome shotgun (WGS) entry which is preliminary data.</text>
</comment>
<reference evidence="1" key="1">
    <citation type="journal article" date="2019" name="Sci. Rep.">
        <title>Draft genome of Tanacetum cinerariifolium, the natural source of mosquito coil.</title>
        <authorList>
            <person name="Yamashiro T."/>
            <person name="Shiraishi A."/>
            <person name="Satake H."/>
            <person name="Nakayama K."/>
        </authorList>
    </citation>
    <scope>NUCLEOTIDE SEQUENCE</scope>
</reference>